<evidence type="ECO:0000256" key="2">
    <source>
        <dbReference type="ARBA" id="ARBA00023015"/>
    </source>
</evidence>
<dbReference type="Gene3D" id="1.10.10.10">
    <property type="entry name" value="Winged helix-like DNA-binding domain superfamily/Winged helix DNA-binding domain"/>
    <property type="match status" value="1"/>
</dbReference>
<dbReference type="GO" id="GO:0005829">
    <property type="term" value="C:cytosol"/>
    <property type="evidence" value="ECO:0007669"/>
    <property type="project" value="TreeGrafter"/>
</dbReference>
<reference evidence="5" key="1">
    <citation type="submission" date="2021-01" db="EMBL/GenBank/DDBJ databases">
        <title>Draft genome sequence of Acholeplasmataceae bacterium strain Mahy22.</title>
        <authorList>
            <person name="Watanabe M."/>
            <person name="Kojima H."/>
            <person name="Fukui M."/>
        </authorList>
    </citation>
    <scope>NUCLEOTIDE SEQUENCE</scope>
    <source>
        <strain evidence="5">Mahy22</strain>
    </source>
</reference>
<keyword evidence="2" id="KW-0805">Transcription regulation</keyword>
<dbReference type="InterPro" id="IPR050950">
    <property type="entry name" value="HTH-type_LysR_regulators"/>
</dbReference>
<name>A0A7U9TI39_9MOLU</name>
<keyword evidence="4" id="KW-0804">Transcription</keyword>
<dbReference type="FunFam" id="1.10.10.10:FF:000001">
    <property type="entry name" value="LysR family transcriptional regulator"/>
    <property type="match status" value="1"/>
</dbReference>
<dbReference type="PROSITE" id="PS50931">
    <property type="entry name" value="HTH_LYSR"/>
    <property type="match status" value="1"/>
</dbReference>
<protein>
    <submittedName>
        <fullName evidence="5">LysR family transcriptional regulator</fullName>
    </submittedName>
</protein>
<dbReference type="InterPro" id="IPR005119">
    <property type="entry name" value="LysR_subst-bd"/>
</dbReference>
<dbReference type="PRINTS" id="PR00039">
    <property type="entry name" value="HTHLYSR"/>
</dbReference>
<organism evidence="5 6">
    <name type="scientific">Mariniplasma anaerobium</name>
    <dbReference type="NCBI Taxonomy" id="2735436"/>
    <lineage>
        <taxon>Bacteria</taxon>
        <taxon>Bacillati</taxon>
        <taxon>Mycoplasmatota</taxon>
        <taxon>Mollicutes</taxon>
        <taxon>Acholeplasmatales</taxon>
        <taxon>Acholeplasmataceae</taxon>
        <taxon>Mariniplasma</taxon>
    </lineage>
</organism>
<sequence>MTLQQLKYFVSVCDHGSLSQAAKVLYITQPALTSAINNLEKEYNLSLFERKHNSMILTKDGEFFYEKAKVILEHVDIFERDLVDLSEKKTTIRIGVPPMIGSFLFPKIYDQYMLEHLDAKFEIWEEGSLSIRNKILTNTLDLGFSILNDSEHEAYQKEVILETELLFCVSKSNPLSKKEYLDISDIKNEPIILMREGFFQSRLIKGMYNDIGQTPNIVLVSSQILVIRNFVKINAGGAFLIKELVDPEDKTIVGIPFKESLKLRIGLIWRKNVELHLGAIEFVNYLKNVT</sequence>
<dbReference type="PANTHER" id="PTHR30419">
    <property type="entry name" value="HTH-TYPE TRANSCRIPTIONAL REGULATOR YBHD"/>
    <property type="match status" value="1"/>
</dbReference>
<dbReference type="InterPro" id="IPR036390">
    <property type="entry name" value="WH_DNA-bd_sf"/>
</dbReference>
<dbReference type="Proteomes" id="UP000620133">
    <property type="component" value="Chromosome"/>
</dbReference>
<dbReference type="KEGG" id="manr:MPAN_010640"/>
<dbReference type="SUPFAM" id="SSF46785">
    <property type="entry name" value="Winged helix' DNA-binding domain"/>
    <property type="match status" value="1"/>
</dbReference>
<keyword evidence="3" id="KW-0238">DNA-binding</keyword>
<evidence type="ECO:0000313" key="6">
    <source>
        <dbReference type="Proteomes" id="UP000620133"/>
    </source>
</evidence>
<dbReference type="SUPFAM" id="SSF53850">
    <property type="entry name" value="Periplasmic binding protein-like II"/>
    <property type="match status" value="1"/>
</dbReference>
<dbReference type="GO" id="GO:0003677">
    <property type="term" value="F:DNA binding"/>
    <property type="evidence" value="ECO:0007669"/>
    <property type="project" value="UniProtKB-KW"/>
</dbReference>
<keyword evidence="6" id="KW-1185">Reference proteome</keyword>
<comment type="similarity">
    <text evidence="1">Belongs to the LysR transcriptional regulatory family.</text>
</comment>
<gene>
    <name evidence="5" type="ORF">MPAN_010640</name>
</gene>
<dbReference type="InterPro" id="IPR000847">
    <property type="entry name" value="LysR_HTH_N"/>
</dbReference>
<dbReference type="GO" id="GO:0003700">
    <property type="term" value="F:DNA-binding transcription factor activity"/>
    <property type="evidence" value="ECO:0007669"/>
    <property type="project" value="InterPro"/>
</dbReference>
<accession>A0A7U9TI39</accession>
<dbReference type="Pfam" id="PF03466">
    <property type="entry name" value="LysR_substrate"/>
    <property type="match status" value="1"/>
</dbReference>
<evidence type="ECO:0000313" key="5">
    <source>
        <dbReference type="EMBL" id="BCR36171.1"/>
    </source>
</evidence>
<evidence type="ECO:0000256" key="4">
    <source>
        <dbReference type="ARBA" id="ARBA00023163"/>
    </source>
</evidence>
<evidence type="ECO:0000256" key="1">
    <source>
        <dbReference type="ARBA" id="ARBA00009437"/>
    </source>
</evidence>
<dbReference type="EMBL" id="AP024412">
    <property type="protein sequence ID" value="BCR36171.1"/>
    <property type="molecule type" value="Genomic_DNA"/>
</dbReference>
<dbReference type="CDD" id="cd05466">
    <property type="entry name" value="PBP2_LTTR_substrate"/>
    <property type="match status" value="1"/>
</dbReference>
<dbReference type="PANTHER" id="PTHR30419:SF8">
    <property type="entry name" value="NITROGEN ASSIMILATION TRANSCRIPTIONAL ACTIVATOR-RELATED"/>
    <property type="match status" value="1"/>
</dbReference>
<dbReference type="Pfam" id="PF00126">
    <property type="entry name" value="HTH_1"/>
    <property type="match status" value="1"/>
</dbReference>
<dbReference type="RefSeq" id="WP_176239633.1">
    <property type="nucleotide sequence ID" value="NZ_AP024412.1"/>
</dbReference>
<dbReference type="InterPro" id="IPR036388">
    <property type="entry name" value="WH-like_DNA-bd_sf"/>
</dbReference>
<dbReference type="AlphaFoldDB" id="A0A7U9TI39"/>
<dbReference type="Gene3D" id="3.40.190.290">
    <property type="match status" value="1"/>
</dbReference>
<proteinExistence type="inferred from homology"/>
<evidence type="ECO:0000256" key="3">
    <source>
        <dbReference type="ARBA" id="ARBA00023125"/>
    </source>
</evidence>